<dbReference type="PANTHER" id="PTHR32114:SF2">
    <property type="entry name" value="ABC TRANSPORTER ABCH.3"/>
    <property type="match status" value="1"/>
</dbReference>
<evidence type="ECO:0000313" key="6">
    <source>
        <dbReference type="Proteomes" id="UP000001941"/>
    </source>
</evidence>
<feature type="coiled-coil region" evidence="3">
    <location>
        <begin position="625"/>
        <end position="673"/>
    </location>
</feature>
<feature type="coiled-coil region" evidence="3">
    <location>
        <begin position="821"/>
        <end position="862"/>
    </location>
</feature>
<proteinExistence type="inferred from homology"/>
<evidence type="ECO:0000256" key="3">
    <source>
        <dbReference type="SAM" id="Coils"/>
    </source>
</evidence>
<protein>
    <submittedName>
        <fullName evidence="5">Exonuclease SbcC</fullName>
    </submittedName>
</protein>
<evidence type="ECO:0000313" key="5">
    <source>
        <dbReference type="EMBL" id="ABD41787.1"/>
    </source>
</evidence>
<dbReference type="Gene3D" id="3.40.50.300">
    <property type="entry name" value="P-loop containing nucleotide triphosphate hydrolases"/>
    <property type="match status" value="2"/>
</dbReference>
<feature type="coiled-coil region" evidence="3">
    <location>
        <begin position="998"/>
        <end position="1025"/>
    </location>
</feature>
<dbReference type="AlphaFoldDB" id="Q2FM95"/>
<dbReference type="GO" id="GO:0016887">
    <property type="term" value="F:ATP hydrolysis activity"/>
    <property type="evidence" value="ECO:0007669"/>
    <property type="project" value="InterPro"/>
</dbReference>
<dbReference type="GO" id="GO:0006302">
    <property type="term" value="P:double-strand break repair"/>
    <property type="evidence" value="ECO:0007669"/>
    <property type="project" value="InterPro"/>
</dbReference>
<evidence type="ECO:0000259" key="4">
    <source>
        <dbReference type="Pfam" id="PF13476"/>
    </source>
</evidence>
<dbReference type="STRING" id="323259.Mhun_2080"/>
<name>Q2FM95_METHJ</name>
<dbReference type="InParanoid" id="Q2FM95"/>
<dbReference type="HOGENOM" id="CLU_004785_1_0_2"/>
<gene>
    <name evidence="5" type="ordered locus">Mhun_2080</name>
</gene>
<keyword evidence="6" id="KW-1185">Reference proteome</keyword>
<keyword evidence="5" id="KW-0540">Nuclease</keyword>
<sequence length="1219" mass="139117">MKILQLKFSNLNSLAGDWTIDFSNPAFTSSGIFLITGPTGSGKTTVLDAICLALYGKTPRLGKVTKTNNHIMTRHTGECSAEVVFESQKGRFVCHWNQRRAKNKPDGELQPPQHEISRADTKEILASKINQVQEIVKEVTGMDYDQFTRSILLAQGGFAAFLQAGADERAPILEQITGTAIYSKLSEKTYERYTSEREKLEQVTRECDLISILSPEEKESIEQQIEELRKAAAGKDVMIIRTNEAIQWIETLEKLRSEIDGLETDAKHLDEKKAAFEPSRIALLAAQKAASFQGLYAPLELKRETLQKDTRQYEETARMRDSLKASLPDVESLVLSAKTEMDQAEREREEGYVLINEIRTLDKQIREKESELYKKKEELKGLQDLLAGYTSEQELAEKKQQTILREKSDAARYIDQNARDAVIRDIYSGTEEKIHQILNEMKTIGRLNKDCSEQKRLVHSKRQDLEDLKKDREKKQQALQVLEDQQKIREGELEKILSGTTIGELRQRRDDKKVRIEHLNRLKEILTGKREISANKEALSLKRDDLIHYLQSSGYEKERLGSDLKHREELLTTKRTAAFLAAKVRDLATERNQLVDGEPCPLCGSLHHPFVTEQEIKPDEIISDFVEEEKKIKDLTRELTSLTAIIAEKEGELKRCTEDITECDAQLNELNRAWKEGAELHGIHAETDERTLESCIKSAASELGSLEATLRTAEQYDEQIKKASPLISTNRETLISLEKNYREKEFEIISGETRIGEIQELIAASESKISTSFLELQPVLADLGCSINQDTNMPALLLTLKNRQKRFQEQEDRIKSCEVGLQELHAKLSGLIARISEKTNEITRTHEAIKEKELTLHALKNERNNKFGEKDTDCEEKRLAEAVKKASEIFETRQKEKNDLSNRLQSLEGLLSDLEKRISEAQQDISSSLDEFLSHIRQAGFQDEEAYTSALMKQEEMVRLEKVWEDIRTEETRIRERKISAETRYVEEQKKNLTTKPALDLKADLEELQKQKDLYIADIGKNQEKLIRHEEMVRQQREKIAIRDARQREVNKWHRLNELIGSADGKKFRVFAQGLTFCILLSHANQHLQRMTDRYILIQDKDLPLDMQVIDTWQGGVVRSVKNLSGGEIFMVSLALALGLSHMASQNVRVDSLFLDEGFGTLDDDALETALSTLSGLEQEGKLIGVISHVSALKERIPVRISIEKGSNGRSTILLPYLF</sequence>
<accession>Q2FM95</accession>
<feature type="coiled-coil region" evidence="3">
    <location>
        <begin position="897"/>
        <end position="931"/>
    </location>
</feature>
<dbReference type="KEGG" id="mhu:Mhun_2080"/>
<dbReference type="EMBL" id="CP000254">
    <property type="protein sequence ID" value="ABD41787.1"/>
    <property type="molecule type" value="Genomic_DNA"/>
</dbReference>
<dbReference type="eggNOG" id="arCOG00368">
    <property type="taxonomic scope" value="Archaea"/>
</dbReference>
<reference evidence="6" key="1">
    <citation type="journal article" date="2016" name="Stand. Genomic Sci.">
        <title>Complete genome sequence of Methanospirillum hungatei type strain JF1.</title>
        <authorList>
            <person name="Gunsalus R.P."/>
            <person name="Cook L.E."/>
            <person name="Crable B."/>
            <person name="Rohlin L."/>
            <person name="McDonald E."/>
            <person name="Mouttaki H."/>
            <person name="Sieber J.R."/>
            <person name="Poweleit N."/>
            <person name="Zhou H."/>
            <person name="Lapidus A.L."/>
            <person name="Daligault H.E."/>
            <person name="Land M."/>
            <person name="Gilna P."/>
            <person name="Ivanova N."/>
            <person name="Kyrpides N."/>
            <person name="Culley D.E."/>
            <person name="McInerney M.J."/>
        </authorList>
    </citation>
    <scope>NUCLEOTIDE SEQUENCE [LARGE SCALE GENOMIC DNA]</scope>
    <source>
        <strain evidence="6">ATCC 27890 / DSM 864 / NBRC 100397 / JF-1</strain>
    </source>
</reference>
<dbReference type="Proteomes" id="UP000001941">
    <property type="component" value="Chromosome"/>
</dbReference>
<keyword evidence="5" id="KW-0269">Exonuclease</keyword>
<feature type="coiled-coil region" evidence="3">
    <location>
        <begin position="451"/>
        <end position="522"/>
    </location>
</feature>
<evidence type="ECO:0000256" key="2">
    <source>
        <dbReference type="ARBA" id="ARBA00049666"/>
    </source>
</evidence>
<dbReference type="Pfam" id="PF13558">
    <property type="entry name" value="SbcC_Walker_B"/>
    <property type="match status" value="1"/>
</dbReference>
<feature type="coiled-coil region" evidence="3">
    <location>
        <begin position="245"/>
        <end position="272"/>
    </location>
</feature>
<dbReference type="PANTHER" id="PTHR32114">
    <property type="entry name" value="ABC TRANSPORTER ABCH.3"/>
    <property type="match status" value="1"/>
</dbReference>
<organism evidence="5 6">
    <name type="scientific">Methanospirillum hungatei JF-1 (strain ATCC 27890 / DSM 864 / NBRC 100397 / JF-1)</name>
    <dbReference type="NCBI Taxonomy" id="323259"/>
    <lineage>
        <taxon>Archaea</taxon>
        <taxon>Methanobacteriati</taxon>
        <taxon>Methanobacteriota</taxon>
        <taxon>Stenosarchaea group</taxon>
        <taxon>Methanomicrobia</taxon>
        <taxon>Methanomicrobiales</taxon>
        <taxon>Methanospirillaceae</taxon>
        <taxon>Methanospirillum</taxon>
    </lineage>
</organism>
<dbReference type="InterPro" id="IPR027417">
    <property type="entry name" value="P-loop_NTPase"/>
</dbReference>
<comment type="similarity">
    <text evidence="2">Belongs to the Sph1/Sph2 family.</text>
</comment>
<dbReference type="EnsemblBacteria" id="ABD41787">
    <property type="protein sequence ID" value="ABD41787"/>
    <property type="gene ID" value="Mhun_2080"/>
</dbReference>
<dbReference type="SUPFAM" id="SSF52540">
    <property type="entry name" value="P-loop containing nucleoside triphosphate hydrolases"/>
    <property type="match status" value="2"/>
</dbReference>
<evidence type="ECO:0000256" key="1">
    <source>
        <dbReference type="ARBA" id="ARBA00023054"/>
    </source>
</evidence>
<keyword evidence="5" id="KW-0378">Hydrolase</keyword>
<dbReference type="InterPro" id="IPR038729">
    <property type="entry name" value="Rad50/SbcC_AAA"/>
</dbReference>
<feature type="coiled-coil region" evidence="3">
    <location>
        <begin position="327"/>
        <end position="385"/>
    </location>
</feature>
<keyword evidence="1 3" id="KW-0175">Coiled coil</keyword>
<dbReference type="Pfam" id="PF13476">
    <property type="entry name" value="AAA_23"/>
    <property type="match status" value="1"/>
</dbReference>
<dbReference type="GO" id="GO:0004527">
    <property type="term" value="F:exonuclease activity"/>
    <property type="evidence" value="ECO:0007669"/>
    <property type="project" value="UniProtKB-KW"/>
</dbReference>
<feature type="domain" description="Rad50/SbcC-type AAA" evidence="4">
    <location>
        <begin position="6"/>
        <end position="230"/>
    </location>
</feature>